<evidence type="ECO:0000313" key="3">
    <source>
        <dbReference type="Proteomes" id="UP000028824"/>
    </source>
</evidence>
<dbReference type="InterPro" id="IPR002178">
    <property type="entry name" value="PTS_EIIA_type-2_dom"/>
</dbReference>
<proteinExistence type="predicted"/>
<feature type="domain" description="PTS EIIA type-2" evidence="1">
    <location>
        <begin position="5"/>
        <end position="148"/>
    </location>
</feature>
<dbReference type="PANTHER" id="PTHR47738:SF1">
    <property type="entry name" value="NITROGEN REGULATORY PROTEIN"/>
    <property type="match status" value="1"/>
</dbReference>
<dbReference type="PANTHER" id="PTHR47738">
    <property type="entry name" value="PTS SYSTEM FRUCTOSE-LIKE EIIA COMPONENT-RELATED"/>
    <property type="match status" value="1"/>
</dbReference>
<dbReference type="eggNOG" id="COG1762">
    <property type="taxonomic scope" value="Bacteria"/>
</dbReference>
<sequence length="156" mass="16035">MKITDTLGAGDVLLIDALSVKEELLGLIGAHFAGVTGLERDDIAEALAKRESLGTTGLGDGIAVPHAPIAGLDTACLTFVRLGSPLAFDAVDGAGVDLVCAILFPDSDQPAGLKLLACVARTLRRPDVAKELRKATTADEIITALAIEALPPPTEL</sequence>
<dbReference type="InterPro" id="IPR051541">
    <property type="entry name" value="PTS_SugarTrans_NitroReg"/>
</dbReference>
<dbReference type="InterPro" id="IPR016152">
    <property type="entry name" value="PTrfase/Anion_transptr"/>
</dbReference>
<comment type="caution">
    <text evidence="2">The sequence shown here is derived from an EMBL/GenBank/DDBJ whole genome shotgun (WGS) entry which is preliminary data.</text>
</comment>
<dbReference type="PROSITE" id="PS51094">
    <property type="entry name" value="PTS_EIIA_TYPE_2"/>
    <property type="match status" value="1"/>
</dbReference>
<dbReference type="STRING" id="1105367.CG50_05360"/>
<name>A0A086XTS8_9RHOB</name>
<dbReference type="PROSITE" id="PS00372">
    <property type="entry name" value="PTS_EIIA_TYPE_2_HIS"/>
    <property type="match status" value="1"/>
</dbReference>
<dbReference type="Pfam" id="PF00359">
    <property type="entry name" value="PTS_EIIA_2"/>
    <property type="match status" value="1"/>
</dbReference>
<reference evidence="2 3" key="1">
    <citation type="submission" date="2014-03" db="EMBL/GenBank/DDBJ databases">
        <title>Genome of Paenirhodobacter enshiensis DW2-9.</title>
        <authorList>
            <person name="Wang D."/>
            <person name="Wang G."/>
        </authorList>
    </citation>
    <scope>NUCLEOTIDE SEQUENCE [LARGE SCALE GENOMIC DNA]</scope>
    <source>
        <strain evidence="2 3">DW2-9</strain>
    </source>
</reference>
<keyword evidence="3" id="KW-1185">Reference proteome</keyword>
<evidence type="ECO:0000259" key="1">
    <source>
        <dbReference type="PROSITE" id="PS51094"/>
    </source>
</evidence>
<dbReference type="SUPFAM" id="SSF55804">
    <property type="entry name" value="Phoshotransferase/anion transport protein"/>
    <property type="match status" value="1"/>
</dbReference>
<dbReference type="EMBL" id="JFZB01000023">
    <property type="protein sequence ID" value="KFI25428.1"/>
    <property type="molecule type" value="Genomic_DNA"/>
</dbReference>
<dbReference type="AlphaFoldDB" id="A0A086XTS8"/>
<protein>
    <recommendedName>
        <fullName evidence="1">PTS EIIA type-2 domain-containing protein</fullName>
    </recommendedName>
</protein>
<gene>
    <name evidence="2" type="ORF">CG50_05360</name>
</gene>
<evidence type="ECO:0000313" key="2">
    <source>
        <dbReference type="EMBL" id="KFI25428.1"/>
    </source>
</evidence>
<dbReference type="CDD" id="cd00211">
    <property type="entry name" value="PTS_IIA_fru"/>
    <property type="match status" value="1"/>
</dbReference>
<dbReference type="GO" id="GO:0030295">
    <property type="term" value="F:protein kinase activator activity"/>
    <property type="evidence" value="ECO:0007669"/>
    <property type="project" value="TreeGrafter"/>
</dbReference>
<accession>A0A086XTS8</accession>
<dbReference type="Gene3D" id="3.40.930.10">
    <property type="entry name" value="Mannitol-specific EII, Chain A"/>
    <property type="match status" value="1"/>
</dbReference>
<organism evidence="2 3">
    <name type="scientific">Paenirhodobacter enshiensis</name>
    <dbReference type="NCBI Taxonomy" id="1105367"/>
    <lineage>
        <taxon>Bacteria</taxon>
        <taxon>Pseudomonadati</taxon>
        <taxon>Pseudomonadota</taxon>
        <taxon>Alphaproteobacteria</taxon>
        <taxon>Rhodobacterales</taxon>
        <taxon>Rhodobacter group</taxon>
        <taxon>Paenirhodobacter</taxon>
    </lineage>
</organism>
<dbReference type="Proteomes" id="UP000028824">
    <property type="component" value="Unassembled WGS sequence"/>
</dbReference>